<evidence type="ECO:0000256" key="1">
    <source>
        <dbReference type="ARBA" id="ARBA00022679"/>
    </source>
</evidence>
<sequence length="379" mass="43075">MSKKILLFSVDFSGVTNKLFSEFIPLDVVIEEHRIPKIWRIYFFSIITTFSPNYKKWVVRAERKYNLLQKTPWAFKLKSKWCADILKKKKLKNYTSIIQVSGTFNALAYFKTDVCFYILTDYTMELAARKQRQAICPLIPPSDRLVCDWYELETALYQRAHGIAVPSLYIKESLNQFYGVSKNKLHNIGYGSNLTLNFEAKTKELDLNKTIKVLFVGKQFISKGGNEIVASVKALNNAGIKTKLFIVGPRVNPGVNMPNVTYLGRIYDKEKLIQLYREADFFMIHSSYEAFGLVLLEAMSVGVPCITSNVDGMPDILCQTGAGKVVQLGDPDAIVNTVKEYLQEPQTYTVASKAGINAVANYYNWPAVSQRFYNMVSSQ</sequence>
<dbReference type="CDD" id="cd03801">
    <property type="entry name" value="GT4_PimA-like"/>
    <property type="match status" value="1"/>
</dbReference>
<dbReference type="Pfam" id="PF00534">
    <property type="entry name" value="Glycos_transf_1"/>
    <property type="match status" value="1"/>
</dbReference>
<evidence type="ECO:0000313" key="3">
    <source>
        <dbReference type="EMBL" id="KGY10113.1"/>
    </source>
</evidence>
<dbReference type="Proteomes" id="UP000030451">
    <property type="component" value="Unassembled WGS sequence"/>
</dbReference>
<dbReference type="GO" id="GO:0016757">
    <property type="term" value="F:glycosyltransferase activity"/>
    <property type="evidence" value="ECO:0007669"/>
    <property type="project" value="InterPro"/>
</dbReference>
<dbReference type="AlphaFoldDB" id="A0A0A5JQ94"/>
<gene>
    <name evidence="3" type="ORF">NM06_04125</name>
</gene>
<keyword evidence="1" id="KW-0808">Transferase</keyword>
<name>A0A0A5JQ94_PHOS4</name>
<dbReference type="EMBL" id="JRWP01000004">
    <property type="protein sequence ID" value="KGY10113.1"/>
    <property type="molecule type" value="Genomic_DNA"/>
</dbReference>
<dbReference type="GO" id="GO:0009103">
    <property type="term" value="P:lipopolysaccharide biosynthetic process"/>
    <property type="evidence" value="ECO:0007669"/>
    <property type="project" value="TreeGrafter"/>
</dbReference>
<dbReference type="InterPro" id="IPR001296">
    <property type="entry name" value="Glyco_trans_1"/>
</dbReference>
<dbReference type="PANTHER" id="PTHR46401:SF2">
    <property type="entry name" value="GLYCOSYLTRANSFERASE WBBK-RELATED"/>
    <property type="match status" value="1"/>
</dbReference>
<dbReference type="Gene3D" id="3.40.50.2000">
    <property type="entry name" value="Glycogen Phosphorylase B"/>
    <property type="match status" value="2"/>
</dbReference>
<dbReference type="OrthoDB" id="9801609at2"/>
<organism evidence="3 4">
    <name type="scientific">Photobacterium sp. (strain ATCC 43367)</name>
    <dbReference type="NCBI Taxonomy" id="379097"/>
    <lineage>
        <taxon>Bacteria</taxon>
        <taxon>Pseudomonadati</taxon>
        <taxon>Pseudomonadota</taxon>
        <taxon>Gammaproteobacteria</taxon>
        <taxon>Vibrionales</taxon>
        <taxon>Vibrionaceae</taxon>
        <taxon>Vibrio</taxon>
        <taxon>Vibrio oreintalis group</taxon>
    </lineage>
</organism>
<accession>A0A0A5JQ94</accession>
<evidence type="ECO:0000313" key="4">
    <source>
        <dbReference type="Proteomes" id="UP000030451"/>
    </source>
</evidence>
<protein>
    <recommendedName>
        <fullName evidence="2">Glycosyl transferase family 1 domain-containing protein</fullName>
    </recommendedName>
</protein>
<comment type="caution">
    <text evidence="3">The sequence shown here is derived from an EMBL/GenBank/DDBJ whole genome shotgun (WGS) entry which is preliminary data.</text>
</comment>
<dbReference type="SUPFAM" id="SSF53756">
    <property type="entry name" value="UDP-Glycosyltransferase/glycogen phosphorylase"/>
    <property type="match status" value="1"/>
</dbReference>
<proteinExistence type="predicted"/>
<reference evidence="3 4" key="1">
    <citation type="submission" date="2014-10" db="EMBL/GenBank/DDBJ databases">
        <title>Genome sequencing of Vibrio sinaloensis T08.</title>
        <authorList>
            <person name="Chan K.-G."/>
            <person name="Mohamad N.I."/>
        </authorList>
    </citation>
    <scope>NUCLEOTIDE SEQUENCE [LARGE SCALE GENOMIC DNA]</scope>
    <source>
        <strain evidence="3 4">T08</strain>
    </source>
</reference>
<feature type="domain" description="Glycosyl transferase family 1" evidence="2">
    <location>
        <begin position="203"/>
        <end position="355"/>
    </location>
</feature>
<dbReference type="PANTHER" id="PTHR46401">
    <property type="entry name" value="GLYCOSYLTRANSFERASE WBBK-RELATED"/>
    <property type="match status" value="1"/>
</dbReference>
<evidence type="ECO:0000259" key="2">
    <source>
        <dbReference type="Pfam" id="PF00534"/>
    </source>
</evidence>
<dbReference type="RefSeq" id="WP_038188275.1">
    <property type="nucleotide sequence ID" value="NZ_JRWP01000004.1"/>
</dbReference>